<dbReference type="PANTHER" id="PTHR42985">
    <property type="entry name" value="SODIUM-COUPLED MONOCARBOXYLATE TRANSPORTER"/>
    <property type="match status" value="1"/>
</dbReference>
<dbReference type="EMBL" id="JASPKY010000591">
    <property type="protein sequence ID" value="KAK9688419.1"/>
    <property type="molecule type" value="Genomic_DNA"/>
</dbReference>
<feature type="transmembrane region" description="Helical" evidence="12">
    <location>
        <begin position="235"/>
        <end position="259"/>
    </location>
</feature>
<evidence type="ECO:0000256" key="9">
    <source>
        <dbReference type="ARBA" id="ARBA00023136"/>
    </source>
</evidence>
<dbReference type="GO" id="GO:0015293">
    <property type="term" value="F:symporter activity"/>
    <property type="evidence" value="ECO:0007669"/>
    <property type="project" value="TreeGrafter"/>
</dbReference>
<evidence type="ECO:0000256" key="12">
    <source>
        <dbReference type="SAM" id="Phobius"/>
    </source>
</evidence>
<accession>A0AAW1IFJ9</accession>
<keyword evidence="10" id="KW-0739">Sodium transport</keyword>
<organism evidence="13 14">
    <name type="scientific">Popillia japonica</name>
    <name type="common">Japanese beetle</name>
    <dbReference type="NCBI Taxonomy" id="7064"/>
    <lineage>
        <taxon>Eukaryota</taxon>
        <taxon>Metazoa</taxon>
        <taxon>Ecdysozoa</taxon>
        <taxon>Arthropoda</taxon>
        <taxon>Hexapoda</taxon>
        <taxon>Insecta</taxon>
        <taxon>Pterygota</taxon>
        <taxon>Neoptera</taxon>
        <taxon>Endopterygota</taxon>
        <taxon>Coleoptera</taxon>
        <taxon>Polyphaga</taxon>
        <taxon>Scarabaeiformia</taxon>
        <taxon>Scarabaeidae</taxon>
        <taxon>Rutelinae</taxon>
        <taxon>Popillia</taxon>
    </lineage>
</organism>
<evidence type="ECO:0000256" key="11">
    <source>
        <dbReference type="RuleBase" id="RU362091"/>
    </source>
</evidence>
<feature type="transmembrane region" description="Helical" evidence="12">
    <location>
        <begin position="548"/>
        <end position="568"/>
    </location>
</feature>
<dbReference type="Proteomes" id="UP001458880">
    <property type="component" value="Unassembled WGS sequence"/>
</dbReference>
<feature type="transmembrane region" description="Helical" evidence="12">
    <location>
        <begin position="480"/>
        <end position="501"/>
    </location>
</feature>
<reference evidence="13 14" key="1">
    <citation type="journal article" date="2024" name="BMC Genomics">
        <title>De novo assembly and annotation of Popillia japonica's genome with initial clues to its potential as an invasive pest.</title>
        <authorList>
            <person name="Cucini C."/>
            <person name="Boschi S."/>
            <person name="Funari R."/>
            <person name="Cardaioli E."/>
            <person name="Iannotti N."/>
            <person name="Marturano G."/>
            <person name="Paoli F."/>
            <person name="Bruttini M."/>
            <person name="Carapelli A."/>
            <person name="Frati F."/>
            <person name="Nardi F."/>
        </authorList>
    </citation>
    <scope>NUCLEOTIDE SEQUENCE [LARGE SCALE GENOMIC DNA]</scope>
    <source>
        <strain evidence="13">DMR45628</strain>
    </source>
</reference>
<feature type="transmembrane region" description="Helical" evidence="12">
    <location>
        <begin position="377"/>
        <end position="402"/>
    </location>
</feature>
<dbReference type="GO" id="GO:0005886">
    <property type="term" value="C:plasma membrane"/>
    <property type="evidence" value="ECO:0007669"/>
    <property type="project" value="UniProtKB-SubCell"/>
</dbReference>
<feature type="transmembrane region" description="Helical" evidence="12">
    <location>
        <begin position="317"/>
        <end position="340"/>
    </location>
</feature>
<keyword evidence="8" id="KW-0406">Ion transport</keyword>
<dbReference type="Gene3D" id="1.20.1730.10">
    <property type="entry name" value="Sodium/glucose cotransporter"/>
    <property type="match status" value="2"/>
</dbReference>
<feature type="transmembrane region" description="Helical" evidence="12">
    <location>
        <begin position="124"/>
        <end position="146"/>
    </location>
</feature>
<protein>
    <submittedName>
        <fullName evidence="13">Sodium:solute symporter family</fullName>
    </submittedName>
</protein>
<comment type="caution">
    <text evidence="13">The sequence shown here is derived from an EMBL/GenBank/DDBJ whole genome shotgun (WGS) entry which is preliminary data.</text>
</comment>
<evidence type="ECO:0000313" key="14">
    <source>
        <dbReference type="Proteomes" id="UP001458880"/>
    </source>
</evidence>
<feature type="transmembrane region" description="Helical" evidence="12">
    <location>
        <begin position="61"/>
        <end position="82"/>
    </location>
</feature>
<proteinExistence type="inferred from homology"/>
<dbReference type="NCBIfam" id="TIGR00813">
    <property type="entry name" value="sss"/>
    <property type="match status" value="1"/>
</dbReference>
<feature type="transmembrane region" description="Helical" evidence="12">
    <location>
        <begin position="279"/>
        <end position="296"/>
    </location>
</feature>
<evidence type="ECO:0000256" key="1">
    <source>
        <dbReference type="ARBA" id="ARBA00004651"/>
    </source>
</evidence>
<feature type="transmembrane region" description="Helical" evidence="12">
    <location>
        <begin position="167"/>
        <end position="187"/>
    </location>
</feature>
<evidence type="ECO:0000256" key="8">
    <source>
        <dbReference type="ARBA" id="ARBA00023065"/>
    </source>
</evidence>
<dbReference type="InterPro" id="IPR038377">
    <property type="entry name" value="Na/Glc_symporter_sf"/>
</dbReference>
<dbReference type="Pfam" id="PF00474">
    <property type="entry name" value="SSF"/>
    <property type="match status" value="2"/>
</dbReference>
<keyword evidence="5 12" id="KW-0812">Transmembrane</keyword>
<evidence type="ECO:0000256" key="7">
    <source>
        <dbReference type="ARBA" id="ARBA00023053"/>
    </source>
</evidence>
<comment type="subcellular location">
    <subcellularLocation>
        <location evidence="1">Cell membrane</location>
        <topology evidence="1">Multi-pass membrane protein</topology>
    </subcellularLocation>
</comment>
<evidence type="ECO:0000256" key="2">
    <source>
        <dbReference type="ARBA" id="ARBA00006434"/>
    </source>
</evidence>
<name>A0AAW1IFJ9_POPJA</name>
<comment type="similarity">
    <text evidence="2 11">Belongs to the sodium:solute symporter (SSF) (TC 2.A.21) family.</text>
</comment>
<evidence type="ECO:0000256" key="3">
    <source>
        <dbReference type="ARBA" id="ARBA00022448"/>
    </source>
</evidence>
<evidence type="ECO:0000256" key="6">
    <source>
        <dbReference type="ARBA" id="ARBA00022989"/>
    </source>
</evidence>
<gene>
    <name evidence="13" type="ORF">QE152_g35331</name>
</gene>
<feature type="transmembrane region" description="Helical" evidence="12">
    <location>
        <begin position="94"/>
        <end position="112"/>
    </location>
</feature>
<dbReference type="InterPro" id="IPR051163">
    <property type="entry name" value="Sodium:Solute_Symporter_SSF"/>
</dbReference>
<feature type="transmembrane region" description="Helical" evidence="12">
    <location>
        <begin position="20"/>
        <end position="41"/>
    </location>
</feature>
<evidence type="ECO:0000313" key="13">
    <source>
        <dbReference type="EMBL" id="KAK9688419.1"/>
    </source>
</evidence>
<keyword evidence="14" id="KW-1185">Reference proteome</keyword>
<evidence type="ECO:0000256" key="10">
    <source>
        <dbReference type="ARBA" id="ARBA00023201"/>
    </source>
</evidence>
<sequence>MNGTDNIPNNVLSKVIQFSWIDYCLFTVMLGGSVLIGVYFGCFGKRQTTAKEYLLGGRNMTVFPIAMSLIASHISGITLLAMPSDVYKHGSTISVYYHFLYSHISGITLLAMPSDVYKHGSTISVMNIGIILVCIFTAYVSIPVFYELQLTSTYEYLKMRFNSKIRTMASLLYIINIILILPVVIYAPSLAFTQASPVSLHIVNPIICTMCIFYTTIGGLKAVVWTDALQFSAMLGAMLAVLYLGVFTVGGFSTVFTRAAEGERLDIDFDVVPTKRDTFFALLVGWTINWIPQVAFTQGSVQKFLALPTLSHIRKSIAIFAVGIIFSKVASIFTGLIIYAKYHDCDPFTDNKIQKDDQLLPYYVMDVAKHIPGLPGLFIAGVFCAGLSTLSAHMNSLSGIIYEDLLSSYMPKDISQEQISNILKLIVVIIGVVSTALTFVVEHLGGLFALVISLSGISLGPTLGLFILGMLVPSANSKGALAGSITSLISMAIIVIGNQIYKTKGLIIYPMKPLSIAGCLSNTTLVATSTQTFEKGGDVFALFRITHYYYALVGALIVFAVALPVSWLTENEKPVDEKLITPFMRRWISKRKTQVFIDVIRESELVRLNGKR</sequence>
<dbReference type="InterPro" id="IPR001734">
    <property type="entry name" value="Na/solute_symporter"/>
</dbReference>
<dbReference type="PANTHER" id="PTHR42985:SF21">
    <property type="entry name" value="SODIUM-DEPENDENT MULTIVITAMIN TRANSPORTER-LIKE PROTEIN"/>
    <property type="match status" value="1"/>
</dbReference>
<evidence type="ECO:0000256" key="4">
    <source>
        <dbReference type="ARBA" id="ARBA00022475"/>
    </source>
</evidence>
<keyword evidence="3" id="KW-0813">Transport</keyword>
<feature type="transmembrane region" description="Helical" evidence="12">
    <location>
        <begin position="202"/>
        <end position="223"/>
    </location>
</feature>
<dbReference type="PROSITE" id="PS50283">
    <property type="entry name" value="NA_SOLUT_SYMP_3"/>
    <property type="match status" value="1"/>
</dbReference>
<keyword evidence="9 12" id="KW-0472">Membrane</keyword>
<keyword evidence="7" id="KW-0915">Sodium</keyword>
<evidence type="ECO:0000256" key="5">
    <source>
        <dbReference type="ARBA" id="ARBA00022692"/>
    </source>
</evidence>
<feature type="transmembrane region" description="Helical" evidence="12">
    <location>
        <begin position="422"/>
        <end position="441"/>
    </location>
</feature>
<dbReference type="GO" id="GO:0006814">
    <property type="term" value="P:sodium ion transport"/>
    <property type="evidence" value="ECO:0007669"/>
    <property type="project" value="UniProtKB-KW"/>
</dbReference>
<feature type="transmembrane region" description="Helical" evidence="12">
    <location>
        <begin position="447"/>
        <end position="468"/>
    </location>
</feature>
<dbReference type="AlphaFoldDB" id="A0AAW1IFJ9"/>
<dbReference type="CDD" id="cd11492">
    <property type="entry name" value="SLC5sbd_NIS-SMVT"/>
    <property type="match status" value="1"/>
</dbReference>
<keyword evidence="4" id="KW-1003">Cell membrane</keyword>
<keyword evidence="6 12" id="KW-1133">Transmembrane helix</keyword>